<reference evidence="3" key="1">
    <citation type="submission" date="2023-01" db="EMBL/GenBank/DDBJ databases">
        <title>Key to firefly adult light organ development and bioluminescence: homeobox transcription factors regulate luciferase expression and transportation to peroxisome.</title>
        <authorList>
            <person name="Fu X."/>
        </authorList>
    </citation>
    <scope>NUCLEOTIDE SEQUENCE [LARGE SCALE GENOMIC DNA]</scope>
</reference>
<name>A0AAN7SK76_9COLE</name>
<dbReference type="EMBL" id="JARPUR010000001">
    <property type="protein sequence ID" value="KAK4886262.1"/>
    <property type="molecule type" value="Genomic_DNA"/>
</dbReference>
<proteinExistence type="predicted"/>
<protein>
    <submittedName>
        <fullName evidence="2">Uncharacterized protein</fullName>
    </submittedName>
</protein>
<dbReference type="AlphaFoldDB" id="A0AAN7SK76"/>
<sequence length="233" mass="26119">MAPGLRSDDAVTAFLKCEEFSNITKVIISRETQKLRDEISTLKDEVRDLKISNDNLFQHISEKFSKQSNNKDTNHGSKKSTYASKLRHDNLLETVSSPPPSTNLSSSTQSLSQGPLNTIVKVTENADSDGFQLAKKKNTRQRNIVCGSLTSTCVLKVATKWMHYNVYPLQPNTSSDNIIEYLKSKNINDAKCEKLQARRPNEYSSFKITVSETDTKVVTSSDTWPTDVKINPV</sequence>
<feature type="compositionally biased region" description="Low complexity" evidence="1">
    <location>
        <begin position="102"/>
        <end position="112"/>
    </location>
</feature>
<evidence type="ECO:0000313" key="3">
    <source>
        <dbReference type="Proteomes" id="UP001353858"/>
    </source>
</evidence>
<keyword evidence="3" id="KW-1185">Reference proteome</keyword>
<evidence type="ECO:0000313" key="2">
    <source>
        <dbReference type="EMBL" id="KAK4886262.1"/>
    </source>
</evidence>
<evidence type="ECO:0000256" key="1">
    <source>
        <dbReference type="SAM" id="MobiDB-lite"/>
    </source>
</evidence>
<accession>A0AAN7SK76</accession>
<dbReference type="Proteomes" id="UP001353858">
    <property type="component" value="Unassembled WGS sequence"/>
</dbReference>
<gene>
    <name evidence="2" type="ORF">RN001_002533</name>
</gene>
<organism evidence="2 3">
    <name type="scientific">Aquatica leii</name>
    <dbReference type="NCBI Taxonomy" id="1421715"/>
    <lineage>
        <taxon>Eukaryota</taxon>
        <taxon>Metazoa</taxon>
        <taxon>Ecdysozoa</taxon>
        <taxon>Arthropoda</taxon>
        <taxon>Hexapoda</taxon>
        <taxon>Insecta</taxon>
        <taxon>Pterygota</taxon>
        <taxon>Neoptera</taxon>
        <taxon>Endopterygota</taxon>
        <taxon>Coleoptera</taxon>
        <taxon>Polyphaga</taxon>
        <taxon>Elateriformia</taxon>
        <taxon>Elateroidea</taxon>
        <taxon>Lampyridae</taxon>
        <taxon>Luciolinae</taxon>
        <taxon>Aquatica</taxon>
    </lineage>
</organism>
<feature type="region of interest" description="Disordered" evidence="1">
    <location>
        <begin position="62"/>
        <end position="112"/>
    </location>
</feature>
<comment type="caution">
    <text evidence="2">The sequence shown here is derived from an EMBL/GenBank/DDBJ whole genome shotgun (WGS) entry which is preliminary data.</text>
</comment>